<dbReference type="AlphaFoldDB" id="A0A8A1MDV8"/>
<feature type="region of interest" description="Disordered" evidence="1">
    <location>
        <begin position="510"/>
        <end position="530"/>
    </location>
</feature>
<organism evidence="3 4">
    <name type="scientific">Ajellomyces capsulatus</name>
    <name type="common">Darling's disease fungus</name>
    <name type="synonym">Histoplasma capsulatum</name>
    <dbReference type="NCBI Taxonomy" id="5037"/>
    <lineage>
        <taxon>Eukaryota</taxon>
        <taxon>Fungi</taxon>
        <taxon>Dikarya</taxon>
        <taxon>Ascomycota</taxon>
        <taxon>Pezizomycotina</taxon>
        <taxon>Eurotiomycetes</taxon>
        <taxon>Eurotiomycetidae</taxon>
        <taxon>Onygenales</taxon>
        <taxon>Ajellomycetaceae</taxon>
        <taxon>Histoplasma</taxon>
    </lineage>
</organism>
<dbReference type="GO" id="GO:0046921">
    <property type="term" value="F:alpha-(1-&gt;6)-fucosyltransferase activity"/>
    <property type="evidence" value="ECO:0007669"/>
    <property type="project" value="TreeGrafter"/>
</dbReference>
<dbReference type="GO" id="GO:0006487">
    <property type="term" value="P:protein N-linked glycosylation"/>
    <property type="evidence" value="ECO:0007669"/>
    <property type="project" value="TreeGrafter"/>
</dbReference>
<evidence type="ECO:0000256" key="1">
    <source>
        <dbReference type="SAM" id="MobiDB-lite"/>
    </source>
</evidence>
<keyword evidence="2" id="KW-1133">Transmembrane helix</keyword>
<feature type="region of interest" description="Disordered" evidence="1">
    <location>
        <begin position="1"/>
        <end position="28"/>
    </location>
</feature>
<dbReference type="PANTHER" id="PTHR13132">
    <property type="entry name" value="ALPHA- 1,6 -FUCOSYLTRANSFERASE"/>
    <property type="match status" value="1"/>
</dbReference>
<dbReference type="PANTHER" id="PTHR13132:SF29">
    <property type="entry name" value="ALPHA-(1,6)-FUCOSYLTRANSFERASE"/>
    <property type="match status" value="1"/>
</dbReference>
<dbReference type="OrthoDB" id="2392789at2759"/>
<name>A0A8A1MDV8_AJECA</name>
<evidence type="ECO:0000313" key="4">
    <source>
        <dbReference type="Proteomes" id="UP000663671"/>
    </source>
</evidence>
<keyword evidence="2" id="KW-0472">Membrane</keyword>
<dbReference type="VEuPathDB" id="FungiDB:I7I51_04515"/>
<keyword evidence="2" id="KW-0812">Transmembrane</keyword>
<dbReference type="Proteomes" id="UP000663671">
    <property type="component" value="Chromosome 5"/>
</dbReference>
<evidence type="ECO:0000256" key="2">
    <source>
        <dbReference type="SAM" id="Phobius"/>
    </source>
</evidence>
<protein>
    <submittedName>
        <fullName evidence="3">Uncharacterized protein</fullName>
    </submittedName>
</protein>
<feature type="compositionally biased region" description="Polar residues" evidence="1">
    <location>
        <begin position="1"/>
        <end position="27"/>
    </location>
</feature>
<evidence type="ECO:0000313" key="3">
    <source>
        <dbReference type="EMBL" id="QSS62337.1"/>
    </source>
</evidence>
<feature type="transmembrane region" description="Helical" evidence="2">
    <location>
        <begin position="70"/>
        <end position="90"/>
    </location>
</feature>
<proteinExistence type="predicted"/>
<sequence length="614" mass="68622">MPTKMIVSSHSSHNVTLRRTPTRSTFGPTPLSKQHLRLPFTLDSPLPSPSLPSIIPRHGKKPSPRWPRRAWQVFSWVIGVVLIIWFGFSWQQSERFPLALSHVHTEGDRLEIVGSDDLPKGPSPVMVMDQRGRSRWTISIPHNLEFPLAPSAYNRICSQAVELSHNVENIKNNKPASTPHAAHHAYYWNDKNFMDIPDAERNGLLPHSRYHKLSQNGVGVVGGGVYMESPDVPVCEKSLTYVMQTDDAGMGATLMGLWMSYGLAQYEGRAFFVDDTNWAYGRYTTYFKRPPMPSCRPPPQPQRVPCPHQAKHLLISSATTSWAFGHSFNEKFEDGHRRGVQRQKKIFGFLRSGYEALFHLKGNDARYLELRTKELNTSIRRKGGIEVGVHVRHGDCHPMEFQYQKSYLPLATYTDAAYDMMISFHGHSATPAASSGQEISKILIASDDPDVYSAAEMSDAEKAQSMISLVSKTVLDAATAAKGGTAGMMDGNIGWEGGFFPDMFWSLGAPPPPRAEGSPPASKNEPHLRPRSIEVTDTEAFRFHPSKEALRLRELVGRAYLLDLAVLGQADAVVCGVSSIGCRLLAVMLGWDKAIEQERWKNVDGTWHWKGIVW</sequence>
<accession>A0A8A1MDV8</accession>
<gene>
    <name evidence="3" type="ORF">I7I51_04515</name>
</gene>
<dbReference type="EMBL" id="CP069111">
    <property type="protein sequence ID" value="QSS62337.1"/>
    <property type="molecule type" value="Genomic_DNA"/>
</dbReference>
<reference evidence="3" key="1">
    <citation type="submission" date="2021-01" db="EMBL/GenBank/DDBJ databases">
        <title>Chromosome-level genome assembly of a human fungal pathogen reveals clustering of transcriptionally co-regulated genes.</title>
        <authorList>
            <person name="Voorhies M."/>
            <person name="Cohen S."/>
            <person name="Shea T.P."/>
            <person name="Petrus S."/>
            <person name="Munoz J.F."/>
            <person name="Poplawski S."/>
            <person name="Goldman W.E."/>
            <person name="Michael T."/>
            <person name="Cuomo C.A."/>
            <person name="Sil A."/>
            <person name="Beyhan S."/>
        </authorList>
    </citation>
    <scope>NUCLEOTIDE SEQUENCE</scope>
    <source>
        <strain evidence="3">WU24</strain>
    </source>
</reference>